<sequence>MPGNAAQPSTTRGRGRPRGSKNKAKETKSRSSTNSQSTHDAQSSRMGSSRSSGVQSGSGPSQGPANAPKPPPYGTASDGISVSSGDDDGMVYDESDNGSGDAWESCQDWDLSDWRDMRYIAETLVQRAHVYNEYWTQSQRDRLALAFLACAMAMKPRTSCETTSKVSPNPAYAASLVGGGVKRISFGVYDEARGALQSFLRAVISKSIIYSDHARRNTVTTLDVIYALKHQGRTLYGHGF</sequence>
<evidence type="ECO:0008006" key="11">
    <source>
        <dbReference type="Google" id="ProtNLM"/>
    </source>
</evidence>
<evidence type="ECO:0000313" key="9">
    <source>
        <dbReference type="EMBL" id="KAE8255403.1"/>
    </source>
</evidence>
<feature type="compositionally biased region" description="Low complexity" evidence="8">
    <location>
        <begin position="43"/>
        <end position="64"/>
    </location>
</feature>
<comment type="subcellular location">
    <subcellularLocation>
        <location evidence="2">Chromosome</location>
    </subcellularLocation>
    <subcellularLocation>
        <location evidence="1">Nucleus</location>
    </subcellularLocation>
</comment>
<dbReference type="PANTHER" id="PTHR10484">
    <property type="entry name" value="HISTONE H4"/>
    <property type="match status" value="1"/>
</dbReference>
<dbReference type="Gene3D" id="1.10.20.10">
    <property type="entry name" value="Histone, subunit A"/>
    <property type="match status" value="1"/>
</dbReference>
<feature type="region of interest" description="Disordered" evidence="8">
    <location>
        <begin position="1"/>
        <end position="104"/>
    </location>
</feature>
<dbReference type="GO" id="GO:0003677">
    <property type="term" value="F:DNA binding"/>
    <property type="evidence" value="ECO:0007669"/>
    <property type="project" value="UniProtKB-KW"/>
</dbReference>
<reference evidence="9" key="2">
    <citation type="journal article" date="2019" name="IMA Fungus">
        <title>Genome sequencing and comparison of five Tilletia species to identify candidate genes for the detection of regulated species infecting wheat.</title>
        <authorList>
            <person name="Nguyen H.D.T."/>
            <person name="Sultana T."/>
            <person name="Kesanakurti P."/>
            <person name="Hambleton S."/>
        </authorList>
    </citation>
    <scope>NUCLEOTIDE SEQUENCE</scope>
    <source>
        <strain evidence="9">DAOMC 236416</strain>
    </source>
</reference>
<dbReference type="AlphaFoldDB" id="A0A177TDY5"/>
<dbReference type="Proteomes" id="UP000077521">
    <property type="component" value="Unassembled WGS sequence"/>
</dbReference>
<keyword evidence="7" id="KW-0544">Nucleosome core</keyword>
<dbReference type="EMBL" id="LWDF02000160">
    <property type="protein sequence ID" value="KAE8255403.1"/>
    <property type="molecule type" value="Genomic_DNA"/>
</dbReference>
<evidence type="ECO:0000256" key="2">
    <source>
        <dbReference type="ARBA" id="ARBA00004286"/>
    </source>
</evidence>
<feature type="compositionally biased region" description="Polar residues" evidence="8">
    <location>
        <begin position="30"/>
        <end position="41"/>
    </location>
</feature>
<dbReference type="GO" id="GO:0000786">
    <property type="term" value="C:nucleosome"/>
    <property type="evidence" value="ECO:0007669"/>
    <property type="project" value="UniProtKB-KW"/>
</dbReference>
<name>A0A177TDY5_9BASI</name>
<dbReference type="GO" id="GO:0046982">
    <property type="term" value="F:protein heterodimerization activity"/>
    <property type="evidence" value="ECO:0007669"/>
    <property type="project" value="InterPro"/>
</dbReference>
<dbReference type="InterPro" id="IPR001951">
    <property type="entry name" value="Histone_H4"/>
</dbReference>
<dbReference type="InterPro" id="IPR009072">
    <property type="entry name" value="Histone-fold"/>
</dbReference>
<evidence type="ECO:0000256" key="5">
    <source>
        <dbReference type="ARBA" id="ARBA00023125"/>
    </source>
</evidence>
<evidence type="ECO:0000256" key="8">
    <source>
        <dbReference type="SAM" id="MobiDB-lite"/>
    </source>
</evidence>
<dbReference type="SUPFAM" id="SSF47113">
    <property type="entry name" value="Histone-fold"/>
    <property type="match status" value="1"/>
</dbReference>
<comment type="caution">
    <text evidence="9">The sequence shown here is derived from an EMBL/GenBank/DDBJ whole genome shotgun (WGS) entry which is preliminary data.</text>
</comment>
<dbReference type="CDD" id="cd22912">
    <property type="entry name" value="HFD_H4"/>
    <property type="match status" value="1"/>
</dbReference>
<dbReference type="GO" id="GO:0030527">
    <property type="term" value="F:structural constituent of chromatin"/>
    <property type="evidence" value="ECO:0007669"/>
    <property type="project" value="InterPro"/>
</dbReference>
<evidence type="ECO:0000256" key="3">
    <source>
        <dbReference type="ARBA" id="ARBA00006564"/>
    </source>
</evidence>
<evidence type="ECO:0000256" key="4">
    <source>
        <dbReference type="ARBA" id="ARBA00022454"/>
    </source>
</evidence>
<feature type="compositionally biased region" description="Acidic residues" evidence="8">
    <location>
        <begin position="85"/>
        <end position="96"/>
    </location>
</feature>
<evidence type="ECO:0000313" key="10">
    <source>
        <dbReference type="Proteomes" id="UP000077521"/>
    </source>
</evidence>
<keyword evidence="10" id="KW-1185">Reference proteome</keyword>
<evidence type="ECO:0000256" key="6">
    <source>
        <dbReference type="ARBA" id="ARBA00023242"/>
    </source>
</evidence>
<organism evidence="9 10">
    <name type="scientific">Tilletia indica</name>
    <dbReference type="NCBI Taxonomy" id="43049"/>
    <lineage>
        <taxon>Eukaryota</taxon>
        <taxon>Fungi</taxon>
        <taxon>Dikarya</taxon>
        <taxon>Basidiomycota</taxon>
        <taxon>Ustilaginomycotina</taxon>
        <taxon>Exobasidiomycetes</taxon>
        <taxon>Tilletiales</taxon>
        <taxon>Tilletiaceae</taxon>
        <taxon>Tilletia</taxon>
    </lineage>
</organism>
<feature type="compositionally biased region" description="Basic residues" evidence="8">
    <location>
        <begin position="13"/>
        <end position="22"/>
    </location>
</feature>
<evidence type="ECO:0000256" key="1">
    <source>
        <dbReference type="ARBA" id="ARBA00004123"/>
    </source>
</evidence>
<reference evidence="9" key="1">
    <citation type="submission" date="2016-04" db="EMBL/GenBank/DDBJ databases">
        <authorList>
            <person name="Nguyen H.D."/>
            <person name="Samba Siva P."/>
            <person name="Cullis J."/>
            <person name="Levesque C.A."/>
            <person name="Hambleton S."/>
        </authorList>
    </citation>
    <scope>NUCLEOTIDE SEQUENCE</scope>
    <source>
        <strain evidence="9">DAOMC 236416</strain>
    </source>
</reference>
<comment type="similarity">
    <text evidence="3">Belongs to the histone H4 family.</text>
</comment>
<protein>
    <recommendedName>
        <fullName evidence="11">Histone H4</fullName>
    </recommendedName>
</protein>
<accession>A0A177TDY5</accession>
<evidence type="ECO:0000256" key="7">
    <source>
        <dbReference type="ARBA" id="ARBA00023269"/>
    </source>
</evidence>
<keyword evidence="5" id="KW-0238">DNA-binding</keyword>
<gene>
    <name evidence="9" type="ORF">A4X13_0g3045</name>
</gene>
<dbReference type="SMART" id="SM00417">
    <property type="entry name" value="H4"/>
    <property type="match status" value="1"/>
</dbReference>
<proteinExistence type="inferred from homology"/>
<keyword evidence="4" id="KW-0158">Chromosome</keyword>
<dbReference type="GO" id="GO:0005634">
    <property type="term" value="C:nucleus"/>
    <property type="evidence" value="ECO:0007669"/>
    <property type="project" value="UniProtKB-SubCell"/>
</dbReference>
<keyword evidence="6" id="KW-0539">Nucleus</keyword>